<evidence type="ECO:0000256" key="5">
    <source>
        <dbReference type="PROSITE-ProRule" id="PRU00070"/>
    </source>
</evidence>
<dbReference type="PROSITE" id="PS50809">
    <property type="entry name" value="DM_2"/>
    <property type="match status" value="1"/>
</dbReference>
<evidence type="ECO:0000256" key="4">
    <source>
        <dbReference type="ARBA" id="ARBA00023242"/>
    </source>
</evidence>
<feature type="domain" description="DM" evidence="6">
    <location>
        <begin position="20"/>
        <end position="66"/>
    </location>
</feature>
<dbReference type="GO" id="GO:0000981">
    <property type="term" value="F:DNA-binding transcription factor activity, RNA polymerase II-specific"/>
    <property type="evidence" value="ECO:0007669"/>
    <property type="project" value="TreeGrafter"/>
</dbReference>
<dbReference type="WBParaSite" id="TCNE_0000438101-mRNA-1">
    <property type="protein sequence ID" value="TCNE_0000438101-mRNA-1"/>
    <property type="gene ID" value="TCNE_0000438101"/>
</dbReference>
<dbReference type="GO" id="GO:0000978">
    <property type="term" value="F:RNA polymerase II cis-regulatory region sequence-specific DNA binding"/>
    <property type="evidence" value="ECO:0007669"/>
    <property type="project" value="TreeGrafter"/>
</dbReference>
<evidence type="ECO:0000313" key="8">
    <source>
        <dbReference type="Proteomes" id="UP000050794"/>
    </source>
</evidence>
<organism evidence="8 9">
    <name type="scientific">Toxocara canis</name>
    <name type="common">Canine roundworm</name>
    <dbReference type="NCBI Taxonomy" id="6265"/>
    <lineage>
        <taxon>Eukaryota</taxon>
        <taxon>Metazoa</taxon>
        <taxon>Ecdysozoa</taxon>
        <taxon>Nematoda</taxon>
        <taxon>Chromadorea</taxon>
        <taxon>Rhabditida</taxon>
        <taxon>Spirurina</taxon>
        <taxon>Ascaridomorpha</taxon>
        <taxon>Ascaridoidea</taxon>
        <taxon>Toxocaridae</taxon>
        <taxon>Toxocara</taxon>
    </lineage>
</organism>
<dbReference type="PANTHER" id="PTHR12322:SF53">
    <property type="entry name" value="DOUBLESEX-MAB RELATED 11E"/>
    <property type="match status" value="1"/>
</dbReference>
<dbReference type="Proteomes" id="UP000050794">
    <property type="component" value="Unassembled WGS sequence"/>
</dbReference>
<accession>A0A183U7B1</accession>
<keyword evidence="2 5" id="KW-0862">Zinc</keyword>
<keyword evidence="8" id="KW-1185">Reference proteome</keyword>
<dbReference type="PROSITE" id="PS40000">
    <property type="entry name" value="DM_1"/>
    <property type="match status" value="1"/>
</dbReference>
<evidence type="ECO:0000256" key="3">
    <source>
        <dbReference type="ARBA" id="ARBA00023125"/>
    </source>
</evidence>
<evidence type="ECO:0000313" key="9">
    <source>
        <dbReference type="WBParaSite" id="TCNE_0000438101-mRNA-1"/>
    </source>
</evidence>
<dbReference type="AlphaFoldDB" id="A0A183U7B1"/>
<dbReference type="SUPFAM" id="SSF82927">
    <property type="entry name" value="Cysteine-rich DNA binding domain, (DM domain)"/>
    <property type="match status" value="1"/>
</dbReference>
<evidence type="ECO:0000313" key="7">
    <source>
        <dbReference type="EMBL" id="VDM30097.1"/>
    </source>
</evidence>
<dbReference type="GO" id="GO:0007548">
    <property type="term" value="P:sex differentiation"/>
    <property type="evidence" value="ECO:0007669"/>
    <property type="project" value="TreeGrafter"/>
</dbReference>
<evidence type="ECO:0000256" key="1">
    <source>
        <dbReference type="ARBA" id="ARBA00022723"/>
    </source>
</evidence>
<keyword evidence="3 5" id="KW-0238">DNA-binding</keyword>
<dbReference type="Gene3D" id="4.10.1040.10">
    <property type="entry name" value="DM DNA-binding domain"/>
    <property type="match status" value="1"/>
</dbReference>
<dbReference type="Pfam" id="PF00751">
    <property type="entry name" value="DM"/>
    <property type="match status" value="1"/>
</dbReference>
<evidence type="ECO:0000259" key="6">
    <source>
        <dbReference type="PROSITE" id="PS50809"/>
    </source>
</evidence>
<dbReference type="PANTHER" id="PTHR12322">
    <property type="entry name" value="DOUBLESEX AND MAB-3 RELATED TRANSCRIPTION FACTOR DMRT"/>
    <property type="match status" value="1"/>
</dbReference>
<feature type="DNA-binding region" description="DM" evidence="5">
    <location>
        <begin position="20"/>
        <end position="66"/>
    </location>
</feature>
<dbReference type="SMART" id="SM00301">
    <property type="entry name" value="DM"/>
    <property type="match status" value="1"/>
</dbReference>
<keyword evidence="4 5" id="KW-0539">Nucleus</keyword>
<name>A0A183U7B1_TOXCA</name>
<keyword evidence="1 5" id="KW-0479">Metal-binding</keyword>
<dbReference type="GO" id="GO:0005634">
    <property type="term" value="C:nucleus"/>
    <property type="evidence" value="ECO:0007669"/>
    <property type="project" value="UniProtKB-SubCell"/>
</dbReference>
<reference evidence="9" key="1">
    <citation type="submission" date="2016-06" db="UniProtKB">
        <authorList>
            <consortium name="WormBaseParasite"/>
        </authorList>
    </citation>
    <scope>IDENTIFICATION</scope>
</reference>
<dbReference type="InterPro" id="IPR026607">
    <property type="entry name" value="DMRT"/>
</dbReference>
<dbReference type="GO" id="GO:0046872">
    <property type="term" value="F:metal ion binding"/>
    <property type="evidence" value="ECO:0007669"/>
    <property type="project" value="UniProtKB-KW"/>
</dbReference>
<dbReference type="InterPro" id="IPR036407">
    <property type="entry name" value="DM_DNA-bd_sf"/>
</dbReference>
<sequence>MFKGSEINAAIEAKNMCYFCQKCKNHGILMWKKDHKRHCRFADCTCEQCELIETRRKLDQHLKGSRMSKTTAPKGVIEYGTQRSLFNVFSMLNWAVDCCTQLQNGKSCHIVHTVTLTLSVLFKLQ</sequence>
<comment type="subcellular location">
    <subcellularLocation>
        <location evidence="5">Nucleus</location>
    </subcellularLocation>
</comment>
<gene>
    <name evidence="7" type="ORF">TCNE_LOCUS4380</name>
</gene>
<reference evidence="7 8" key="2">
    <citation type="submission" date="2018-11" db="EMBL/GenBank/DDBJ databases">
        <authorList>
            <consortium name="Pathogen Informatics"/>
        </authorList>
    </citation>
    <scope>NUCLEOTIDE SEQUENCE [LARGE SCALE GENOMIC DNA]</scope>
</reference>
<dbReference type="EMBL" id="UYWY01007289">
    <property type="protein sequence ID" value="VDM30097.1"/>
    <property type="molecule type" value="Genomic_DNA"/>
</dbReference>
<protein>
    <submittedName>
        <fullName evidence="9">DM domain-containing protein</fullName>
    </submittedName>
</protein>
<dbReference type="InterPro" id="IPR001275">
    <property type="entry name" value="DM_DNA-bd"/>
</dbReference>
<evidence type="ECO:0000256" key="2">
    <source>
        <dbReference type="ARBA" id="ARBA00022833"/>
    </source>
</evidence>
<proteinExistence type="predicted"/>